<comment type="caution">
    <text evidence="2">The sequence shown here is derived from an EMBL/GenBank/DDBJ whole genome shotgun (WGS) entry which is preliminary data.</text>
</comment>
<feature type="chain" id="PRO_5047171928" description="Sortase" evidence="1">
    <location>
        <begin position="27"/>
        <end position="164"/>
    </location>
</feature>
<dbReference type="RefSeq" id="WP_205371789.1">
    <property type="nucleotide sequence ID" value="NZ_JAFEJA010000001.1"/>
</dbReference>
<dbReference type="EMBL" id="JAFEJA010000001">
    <property type="protein sequence ID" value="MBM9617397.1"/>
    <property type="molecule type" value="Genomic_DNA"/>
</dbReference>
<keyword evidence="1" id="KW-0732">Signal</keyword>
<organism evidence="2 3">
    <name type="scientific">Streptomyces zhihengii</name>
    <dbReference type="NCBI Taxonomy" id="1818004"/>
    <lineage>
        <taxon>Bacteria</taxon>
        <taxon>Bacillati</taxon>
        <taxon>Actinomycetota</taxon>
        <taxon>Actinomycetes</taxon>
        <taxon>Kitasatosporales</taxon>
        <taxon>Streptomycetaceae</taxon>
        <taxon>Streptomyces</taxon>
    </lineage>
</organism>
<keyword evidence="3" id="KW-1185">Reference proteome</keyword>
<evidence type="ECO:0000313" key="2">
    <source>
        <dbReference type="EMBL" id="MBM9617397.1"/>
    </source>
</evidence>
<sequence length="164" mass="15809">MRSVRMLVCGTAVLAAVGLPAVSATAAVPGESDVSVSPQRAYPGSTVSVSTEVCGPDATYAKGQAEAGGQINLTDDGAEGELAGDFTVPEGAEAGVYTITVKCPPRTKVEASFEVVGRPAGAVSGGFGGAGGLGGTQVAVGGLLIVGAAAGGMATKRRRAASAA</sequence>
<evidence type="ECO:0000313" key="3">
    <source>
        <dbReference type="Proteomes" id="UP000664109"/>
    </source>
</evidence>
<proteinExistence type="predicted"/>
<feature type="signal peptide" evidence="1">
    <location>
        <begin position="1"/>
        <end position="26"/>
    </location>
</feature>
<accession>A0ABS2UKH3</accession>
<evidence type="ECO:0008006" key="4">
    <source>
        <dbReference type="Google" id="ProtNLM"/>
    </source>
</evidence>
<reference evidence="2 3" key="1">
    <citation type="journal article" date="2016" name="Arch. Microbiol.">
        <title>Streptomyces zhihengii sp. nov., isolated from rhizospheric soil of Psammosilene tunicoides.</title>
        <authorList>
            <person name="Huang M.J."/>
            <person name="Fei J.J."/>
            <person name="Salam N."/>
            <person name="Kim C.J."/>
            <person name="Hozzein W.N."/>
            <person name="Xiao M."/>
            <person name="Huang H.Q."/>
            <person name="Li W.J."/>
        </authorList>
    </citation>
    <scope>NUCLEOTIDE SEQUENCE [LARGE SCALE GENOMIC DNA]</scope>
    <source>
        <strain evidence="2 3">YIM T102</strain>
    </source>
</reference>
<dbReference type="Proteomes" id="UP000664109">
    <property type="component" value="Unassembled WGS sequence"/>
</dbReference>
<name>A0ABS2UKH3_9ACTN</name>
<gene>
    <name evidence="2" type="ORF">JE024_01355</name>
</gene>
<protein>
    <recommendedName>
        <fullName evidence="4">Sortase</fullName>
    </recommendedName>
</protein>
<evidence type="ECO:0000256" key="1">
    <source>
        <dbReference type="SAM" id="SignalP"/>
    </source>
</evidence>